<keyword evidence="4" id="KW-1133">Transmembrane helix</keyword>
<keyword evidence="2" id="KW-0488">Methylation</keyword>
<dbReference type="PANTHER" id="PTHR30093:SF34">
    <property type="entry name" value="PREPILIN PEPTIDASE-DEPENDENT PROTEIN D"/>
    <property type="match status" value="1"/>
</dbReference>
<evidence type="ECO:0000313" key="5">
    <source>
        <dbReference type="EMBL" id="OOZ41818.1"/>
    </source>
</evidence>
<organism evidence="5 6">
    <name type="scientific">Solemya pervernicosa gill symbiont</name>
    <dbReference type="NCBI Taxonomy" id="642797"/>
    <lineage>
        <taxon>Bacteria</taxon>
        <taxon>Pseudomonadati</taxon>
        <taxon>Pseudomonadota</taxon>
        <taxon>Gammaproteobacteria</taxon>
        <taxon>sulfur-oxidizing symbionts</taxon>
    </lineage>
</organism>
<name>A0A1T2L9M2_9GAMM</name>
<reference evidence="5 6" key="1">
    <citation type="submission" date="2016-11" db="EMBL/GenBank/DDBJ databases">
        <title>Mixed transmission modes and dynamic genome evolution in an obligate animal-bacterial symbiosis.</title>
        <authorList>
            <person name="Russell S.L."/>
            <person name="Corbett-Detig R.B."/>
            <person name="Cavanaugh C.M."/>
        </authorList>
    </citation>
    <scope>NUCLEOTIDE SEQUENCE [LARGE SCALE GENOMIC DNA]</scope>
    <source>
        <strain evidence="5">Sveles-Q1</strain>
    </source>
</reference>
<dbReference type="Gene3D" id="3.30.700.10">
    <property type="entry name" value="Glycoprotein, Type 4 Pilin"/>
    <property type="match status" value="1"/>
</dbReference>
<dbReference type="OrthoDB" id="5767514at2"/>
<accession>A0A1T2L9M2</accession>
<dbReference type="EMBL" id="MPRL01000005">
    <property type="protein sequence ID" value="OOZ41818.1"/>
    <property type="molecule type" value="Genomic_DNA"/>
</dbReference>
<evidence type="ECO:0000256" key="4">
    <source>
        <dbReference type="SAM" id="Phobius"/>
    </source>
</evidence>
<evidence type="ECO:0000256" key="3">
    <source>
        <dbReference type="RuleBase" id="RU000389"/>
    </source>
</evidence>
<evidence type="ECO:0000313" key="6">
    <source>
        <dbReference type="Proteomes" id="UP000191110"/>
    </source>
</evidence>
<dbReference type="InterPro" id="IPR001082">
    <property type="entry name" value="Pilin"/>
</dbReference>
<feature type="transmembrane region" description="Helical" evidence="4">
    <location>
        <begin position="6"/>
        <end position="26"/>
    </location>
</feature>
<dbReference type="SUPFAM" id="SSF54523">
    <property type="entry name" value="Pili subunits"/>
    <property type="match status" value="1"/>
</dbReference>
<dbReference type="PROSITE" id="PS00409">
    <property type="entry name" value="PROKAR_NTER_METHYL"/>
    <property type="match status" value="1"/>
</dbReference>
<dbReference type="NCBIfam" id="TIGR02532">
    <property type="entry name" value="IV_pilin_GFxxxE"/>
    <property type="match status" value="1"/>
</dbReference>
<keyword evidence="6" id="KW-1185">Reference proteome</keyword>
<sequence>MKKTGFTLIELMIVVAIIGILAAIAVPAYEVYTKRAHVAEGLALAGSAKIGLGEFYLSSNTWPSNNRSAGLPLASSITGTSVNSISIGGSLITITYNTQAVSGETIVLKAVDGGSVIQWTCDLGTMPNKFRPTSCK</sequence>
<comment type="caution">
    <text evidence="5">The sequence shown here is derived from an EMBL/GenBank/DDBJ whole genome shotgun (WGS) entry which is preliminary data.</text>
</comment>
<gene>
    <name evidence="5" type="ORF">BOW53_02115</name>
</gene>
<evidence type="ECO:0008006" key="7">
    <source>
        <dbReference type="Google" id="ProtNLM"/>
    </source>
</evidence>
<evidence type="ECO:0000256" key="2">
    <source>
        <dbReference type="ARBA" id="ARBA00022481"/>
    </source>
</evidence>
<dbReference type="RefSeq" id="WP_078482438.1">
    <property type="nucleotide sequence ID" value="NZ_MPRL01000005.1"/>
</dbReference>
<keyword evidence="3" id="KW-0281">Fimbrium</keyword>
<keyword evidence="4" id="KW-0812">Transmembrane</keyword>
<dbReference type="Proteomes" id="UP000191110">
    <property type="component" value="Unassembled WGS sequence"/>
</dbReference>
<dbReference type="GO" id="GO:0044096">
    <property type="term" value="C:type IV pilus"/>
    <property type="evidence" value="ECO:0007669"/>
    <property type="project" value="TreeGrafter"/>
</dbReference>
<keyword evidence="4" id="KW-0472">Membrane</keyword>
<comment type="similarity">
    <text evidence="1 3">Belongs to the N-Me-Phe pilin family.</text>
</comment>
<proteinExistence type="inferred from homology"/>
<dbReference type="Pfam" id="PF07963">
    <property type="entry name" value="N_methyl"/>
    <property type="match status" value="1"/>
</dbReference>
<dbReference type="GO" id="GO:0007155">
    <property type="term" value="P:cell adhesion"/>
    <property type="evidence" value="ECO:0007669"/>
    <property type="project" value="InterPro"/>
</dbReference>
<dbReference type="GO" id="GO:0043107">
    <property type="term" value="P:type IV pilus-dependent motility"/>
    <property type="evidence" value="ECO:0007669"/>
    <property type="project" value="TreeGrafter"/>
</dbReference>
<dbReference type="PANTHER" id="PTHR30093">
    <property type="entry name" value="GENERAL SECRETION PATHWAY PROTEIN G"/>
    <property type="match status" value="1"/>
</dbReference>
<dbReference type="InterPro" id="IPR012902">
    <property type="entry name" value="N_methyl_site"/>
</dbReference>
<dbReference type="AlphaFoldDB" id="A0A1T2L9M2"/>
<protein>
    <recommendedName>
        <fullName evidence="7">Prepilin-type N-terminal cleavage/methylation domain-containing protein</fullName>
    </recommendedName>
</protein>
<dbReference type="Pfam" id="PF00114">
    <property type="entry name" value="Pilin"/>
    <property type="match status" value="1"/>
</dbReference>
<evidence type="ECO:0000256" key="1">
    <source>
        <dbReference type="ARBA" id="ARBA00005233"/>
    </source>
</evidence>
<dbReference type="InterPro" id="IPR045584">
    <property type="entry name" value="Pilin-like"/>
</dbReference>